<evidence type="ECO:0000313" key="3">
    <source>
        <dbReference type="Proteomes" id="UP000186955"/>
    </source>
</evidence>
<evidence type="ECO:0000256" key="1">
    <source>
        <dbReference type="SAM" id="MobiDB-lite"/>
    </source>
</evidence>
<dbReference type="AlphaFoldDB" id="A0A1Q5ULX1"/>
<reference evidence="2 3" key="1">
    <citation type="submission" date="2016-10" db="EMBL/GenBank/DDBJ databases">
        <title>Genome sequence of the ascomycete fungus Penicillium subrubescens.</title>
        <authorList>
            <person name="De Vries R.P."/>
            <person name="Peng M."/>
            <person name="Dilokpimol A."/>
            <person name="Hilden K."/>
            <person name="Makela M.R."/>
            <person name="Grigoriev I."/>
            <person name="Riley R."/>
            <person name="Granchi Z."/>
        </authorList>
    </citation>
    <scope>NUCLEOTIDE SEQUENCE [LARGE SCALE GENOMIC DNA]</scope>
    <source>
        <strain evidence="2 3">CBS 132785</strain>
    </source>
</reference>
<feature type="region of interest" description="Disordered" evidence="1">
    <location>
        <begin position="1"/>
        <end position="21"/>
    </location>
</feature>
<organism evidence="2 3">
    <name type="scientific">Penicillium subrubescens</name>
    <dbReference type="NCBI Taxonomy" id="1316194"/>
    <lineage>
        <taxon>Eukaryota</taxon>
        <taxon>Fungi</taxon>
        <taxon>Dikarya</taxon>
        <taxon>Ascomycota</taxon>
        <taxon>Pezizomycotina</taxon>
        <taxon>Eurotiomycetes</taxon>
        <taxon>Eurotiomycetidae</taxon>
        <taxon>Eurotiales</taxon>
        <taxon>Aspergillaceae</taxon>
        <taxon>Penicillium</taxon>
    </lineage>
</organism>
<dbReference type="Proteomes" id="UP000186955">
    <property type="component" value="Unassembled WGS sequence"/>
</dbReference>
<evidence type="ECO:0000313" key="2">
    <source>
        <dbReference type="EMBL" id="OKP13461.1"/>
    </source>
</evidence>
<dbReference type="EMBL" id="MNBE01000128">
    <property type="protein sequence ID" value="OKP13461.1"/>
    <property type="molecule type" value="Genomic_DNA"/>
</dbReference>
<keyword evidence="3" id="KW-1185">Reference proteome</keyword>
<name>A0A1Q5ULX1_9EURO</name>
<proteinExistence type="predicted"/>
<accession>A0A1Q5ULX1</accession>
<gene>
    <name evidence="2" type="ORF">PENSUB_652</name>
</gene>
<sequence length="105" mass="11668">MGKSRNSQRPEIAGGKPNSHIQYPVLDHGVLPFWVCNPPKTIHIASTFGTWFPHIQIVVQIVVPHWLRPGMALSAEWMPMQRFAEVSPIRTAGLHGVAPTRVVDA</sequence>
<protein>
    <submittedName>
        <fullName evidence="2">Uncharacterized protein</fullName>
    </submittedName>
</protein>
<comment type="caution">
    <text evidence="2">The sequence shown here is derived from an EMBL/GenBank/DDBJ whole genome shotgun (WGS) entry which is preliminary data.</text>
</comment>